<organism evidence="2 3">
    <name type="scientific">Hoeflea phototrophica (strain DSM 17068 / NCIMB 14078 / DFL-43)</name>
    <dbReference type="NCBI Taxonomy" id="411684"/>
    <lineage>
        <taxon>Bacteria</taxon>
        <taxon>Pseudomonadati</taxon>
        <taxon>Pseudomonadota</taxon>
        <taxon>Alphaproteobacteria</taxon>
        <taxon>Hyphomicrobiales</taxon>
        <taxon>Rhizobiaceae</taxon>
        <taxon>Hoeflea</taxon>
    </lineage>
</organism>
<dbReference type="STRING" id="411684.HPDFL43_00695"/>
<evidence type="ECO:0000313" key="2">
    <source>
        <dbReference type="EMBL" id="EDQ34670.1"/>
    </source>
</evidence>
<feature type="transmembrane region" description="Helical" evidence="1">
    <location>
        <begin position="44"/>
        <end position="62"/>
    </location>
</feature>
<gene>
    <name evidence="2" type="ORF">HPDFL43_00695</name>
</gene>
<evidence type="ECO:0000313" key="3">
    <source>
        <dbReference type="Proteomes" id="UP000004291"/>
    </source>
</evidence>
<proteinExistence type="predicted"/>
<dbReference type="EMBL" id="ABIA03000002">
    <property type="protein sequence ID" value="EDQ34670.1"/>
    <property type="molecule type" value="Genomic_DNA"/>
</dbReference>
<keyword evidence="1" id="KW-0812">Transmembrane</keyword>
<dbReference type="OrthoDB" id="8116255at2"/>
<protein>
    <submittedName>
        <fullName evidence="2">Uncharacterized protein</fullName>
    </submittedName>
</protein>
<sequence length="128" mass="14013">MAQIEETDQANSQIADKAFRVNWMSSIVMTLAIAGVLLMQRPELAWVFISHVAISVLVISFARSRGILVKPYPLRQQNLAAYVTVSTAGFFATLIGAPELIEIHGSMIYILLALVMVALVLRGIVKSL</sequence>
<keyword evidence="1" id="KW-0472">Membrane</keyword>
<evidence type="ECO:0000256" key="1">
    <source>
        <dbReference type="SAM" id="Phobius"/>
    </source>
</evidence>
<accession>A9CYY9</accession>
<reference evidence="2 3" key="2">
    <citation type="submission" date="2012-06" db="EMBL/GenBank/DDBJ databases">
        <authorList>
            <person name="Fiebig A."/>
        </authorList>
    </citation>
    <scope>NUCLEOTIDE SEQUENCE [LARGE SCALE GENOMIC DNA]</scope>
    <source>
        <strain evidence="2 3">DFL-43</strain>
    </source>
</reference>
<dbReference type="RefSeq" id="WP_007195931.1">
    <property type="nucleotide sequence ID" value="NZ_CM002917.1"/>
</dbReference>
<keyword evidence="3" id="KW-1185">Reference proteome</keyword>
<name>A9CYY9_HOEPD</name>
<dbReference type="AlphaFoldDB" id="A9CYY9"/>
<comment type="caution">
    <text evidence="2">The sequence shown here is derived from an EMBL/GenBank/DDBJ whole genome shotgun (WGS) entry which is preliminary data.</text>
</comment>
<dbReference type="HOGENOM" id="CLU_1956599_0_0_5"/>
<keyword evidence="1" id="KW-1133">Transmembrane helix</keyword>
<reference evidence="2 3" key="1">
    <citation type="submission" date="2007-10" db="EMBL/GenBank/DDBJ databases">
        <authorList>
            <person name="Wagner-Dobler I."/>
            <person name="Ferriera S."/>
            <person name="Johnson J."/>
            <person name="Kravitz S."/>
            <person name="Beeson K."/>
            <person name="Sutton G."/>
            <person name="Rogers Y.-H."/>
            <person name="Friedman R."/>
            <person name="Frazier M."/>
            <person name="Venter J.C."/>
        </authorList>
    </citation>
    <scope>NUCLEOTIDE SEQUENCE [LARGE SCALE GENOMIC DNA]</scope>
    <source>
        <strain evidence="2 3">DFL-43</strain>
    </source>
</reference>
<feature type="transmembrane region" description="Helical" evidence="1">
    <location>
        <begin position="82"/>
        <end position="101"/>
    </location>
</feature>
<feature type="transmembrane region" description="Helical" evidence="1">
    <location>
        <begin position="21"/>
        <end position="38"/>
    </location>
</feature>
<dbReference type="Proteomes" id="UP000004291">
    <property type="component" value="Chromosome"/>
</dbReference>
<feature type="transmembrane region" description="Helical" evidence="1">
    <location>
        <begin position="107"/>
        <end position="125"/>
    </location>
</feature>